<evidence type="ECO:0008006" key="3">
    <source>
        <dbReference type="Google" id="ProtNLM"/>
    </source>
</evidence>
<keyword evidence="2" id="KW-1185">Reference proteome</keyword>
<dbReference type="AlphaFoldDB" id="A0AAX6MK74"/>
<proteinExistence type="predicted"/>
<evidence type="ECO:0000313" key="1">
    <source>
        <dbReference type="EMBL" id="KAK6952591.1"/>
    </source>
</evidence>
<comment type="caution">
    <text evidence="1">The sequence shown here is derived from an EMBL/GenBank/DDBJ whole genome shotgun (WGS) entry which is preliminary data.</text>
</comment>
<dbReference type="Proteomes" id="UP001369815">
    <property type="component" value="Unassembled WGS sequence"/>
</dbReference>
<organism evidence="1 2">
    <name type="scientific">Daldinia eschscholtzii</name>
    <dbReference type="NCBI Taxonomy" id="292717"/>
    <lineage>
        <taxon>Eukaryota</taxon>
        <taxon>Fungi</taxon>
        <taxon>Dikarya</taxon>
        <taxon>Ascomycota</taxon>
        <taxon>Pezizomycotina</taxon>
        <taxon>Sordariomycetes</taxon>
        <taxon>Xylariomycetidae</taxon>
        <taxon>Xylariales</taxon>
        <taxon>Hypoxylaceae</taxon>
        <taxon>Daldinia</taxon>
    </lineage>
</organism>
<dbReference type="Gene3D" id="3.30.70.100">
    <property type="match status" value="1"/>
</dbReference>
<sequence>MAPVTEIVLHSLKPGTDVESFYKAFAIIKEKSASQVIRASTVHENPEQVGIFIDWDSIEAHKAFEADEESYNAFITLAKPHLTKFPLLFHAELTPFPPVVLNNAEGKGKTPVAHVLFTYFAPDTDAAKTLTDAQNFVSKLTGAGFAGLTGESSLGWSVEKDIDFKGEKTRV</sequence>
<evidence type="ECO:0000313" key="2">
    <source>
        <dbReference type="Proteomes" id="UP001369815"/>
    </source>
</evidence>
<reference evidence="1 2" key="1">
    <citation type="journal article" date="2024" name="Front Chem Biol">
        <title>Unveiling the potential of Daldinia eschscholtzii MFLUCC 19-0629 through bioactivity and bioinformatics studies for enhanced sustainable agriculture production.</title>
        <authorList>
            <person name="Brooks S."/>
            <person name="Weaver J.A."/>
            <person name="Klomchit A."/>
            <person name="Alharthi S.A."/>
            <person name="Onlamun T."/>
            <person name="Nurani R."/>
            <person name="Vong T.K."/>
            <person name="Alberti F."/>
            <person name="Greco C."/>
        </authorList>
    </citation>
    <scope>NUCLEOTIDE SEQUENCE [LARGE SCALE GENOMIC DNA]</scope>
    <source>
        <strain evidence="1">MFLUCC 19-0629</strain>
    </source>
</reference>
<gene>
    <name evidence="1" type="ORF">Daesc_004881</name>
</gene>
<accession>A0AAX6MK74</accession>
<dbReference type="EMBL" id="JBANMG010000005">
    <property type="protein sequence ID" value="KAK6952591.1"/>
    <property type="molecule type" value="Genomic_DNA"/>
</dbReference>
<name>A0AAX6MK74_9PEZI</name>
<protein>
    <recommendedName>
        <fullName evidence="3">ABM domain-containing protein</fullName>
    </recommendedName>
</protein>